<dbReference type="GO" id="GO:0008236">
    <property type="term" value="F:serine-type peptidase activity"/>
    <property type="evidence" value="ECO:0007669"/>
    <property type="project" value="UniProtKB-KW"/>
</dbReference>
<dbReference type="AlphaFoldDB" id="A0A538U380"/>
<dbReference type="InterPro" id="IPR001478">
    <property type="entry name" value="PDZ"/>
</dbReference>
<dbReference type="PANTHER" id="PTHR32060:SF30">
    <property type="entry name" value="CARBOXY-TERMINAL PROCESSING PROTEASE CTPA"/>
    <property type="match status" value="1"/>
</dbReference>
<dbReference type="GO" id="GO:0006508">
    <property type="term" value="P:proteolysis"/>
    <property type="evidence" value="ECO:0007669"/>
    <property type="project" value="UniProtKB-KW"/>
</dbReference>
<dbReference type="Pfam" id="PF17820">
    <property type="entry name" value="PDZ_6"/>
    <property type="match status" value="1"/>
</dbReference>
<dbReference type="InterPro" id="IPR036034">
    <property type="entry name" value="PDZ_sf"/>
</dbReference>
<dbReference type="CDD" id="cd06782">
    <property type="entry name" value="cpPDZ_CPP-like"/>
    <property type="match status" value="1"/>
</dbReference>
<organism evidence="7 8">
    <name type="scientific">Eiseniibacteriota bacterium</name>
    <dbReference type="NCBI Taxonomy" id="2212470"/>
    <lineage>
        <taxon>Bacteria</taxon>
        <taxon>Candidatus Eiseniibacteriota</taxon>
    </lineage>
</organism>
<sequence>MSAASARRSISSAAVAAAKLSMPRDPARASATPSRIGIAIHRDAAGRIGQRADVASGAAMRHRGGTMRRLVNAWALLLLLIVSPRGGSIARAASLEHPTKRQLDEVAHLIGKHYFRKIAHDSLEAAALECLAGTLDRYSNYIPPREAREVQASLEGSVGGIGVSLALDTTAAVVRVVHVFKGSTAARAGLRPGDTLIAVEDRPVRGRAFDQVLDQIRGKPGTHVRLTIHHADDPTAVTLTLERFAVELPTVHGLRAAASEEGQWLIDPRSRVAFVRIENFSRRTPQEFDRALEAIRRVGARALVLDLRDDPGGLLESAVEVADRLLDSGAIVIIHERGKRDEVERADRAVSSRLPMAVLVNGFTASAAEVLGACLQDRRRAIVVGSRSYGKGAVQNLFHLRRTPGLLKLTIALYQRPSGQPMETHIPGVGSPNGGVWPDSGYSVALSPQRERDWRESSMRAAGGFGFTAEEPDTSALFDPVLERAVQGLRPTP</sequence>
<dbReference type="InterPro" id="IPR005151">
    <property type="entry name" value="Tail-specific_protease"/>
</dbReference>
<proteinExistence type="inferred from homology"/>
<dbReference type="SMART" id="SM00245">
    <property type="entry name" value="TSPc"/>
    <property type="match status" value="1"/>
</dbReference>
<evidence type="ECO:0000313" key="8">
    <source>
        <dbReference type="Proteomes" id="UP000319836"/>
    </source>
</evidence>
<name>A0A538U380_UNCEI</name>
<dbReference type="Gene3D" id="3.90.226.10">
    <property type="entry name" value="2-enoyl-CoA Hydratase, Chain A, domain 1"/>
    <property type="match status" value="1"/>
</dbReference>
<dbReference type="GO" id="GO:0004175">
    <property type="term" value="F:endopeptidase activity"/>
    <property type="evidence" value="ECO:0007669"/>
    <property type="project" value="TreeGrafter"/>
</dbReference>
<evidence type="ECO:0000313" key="7">
    <source>
        <dbReference type="EMBL" id="TMQ70347.1"/>
    </source>
</evidence>
<feature type="domain" description="PDZ" evidence="6">
    <location>
        <begin position="147"/>
        <end position="217"/>
    </location>
</feature>
<evidence type="ECO:0000256" key="5">
    <source>
        <dbReference type="RuleBase" id="RU004404"/>
    </source>
</evidence>
<dbReference type="Gene3D" id="2.30.42.10">
    <property type="match status" value="1"/>
</dbReference>
<dbReference type="PANTHER" id="PTHR32060">
    <property type="entry name" value="TAIL-SPECIFIC PROTEASE"/>
    <property type="match status" value="1"/>
</dbReference>
<evidence type="ECO:0000256" key="3">
    <source>
        <dbReference type="ARBA" id="ARBA00022801"/>
    </source>
</evidence>
<dbReference type="GO" id="GO:0030288">
    <property type="term" value="C:outer membrane-bounded periplasmic space"/>
    <property type="evidence" value="ECO:0007669"/>
    <property type="project" value="TreeGrafter"/>
</dbReference>
<dbReference type="SUPFAM" id="SSF50156">
    <property type="entry name" value="PDZ domain-like"/>
    <property type="match status" value="1"/>
</dbReference>
<keyword evidence="3 5" id="KW-0378">Hydrolase</keyword>
<protein>
    <submittedName>
        <fullName evidence="7">S41 family peptidase</fullName>
    </submittedName>
</protein>
<dbReference type="Proteomes" id="UP000319836">
    <property type="component" value="Unassembled WGS sequence"/>
</dbReference>
<reference evidence="7 8" key="1">
    <citation type="journal article" date="2019" name="Nat. Microbiol.">
        <title>Mediterranean grassland soil C-N compound turnover is dependent on rainfall and depth, and is mediated by genomically divergent microorganisms.</title>
        <authorList>
            <person name="Diamond S."/>
            <person name="Andeer P.F."/>
            <person name="Li Z."/>
            <person name="Crits-Christoph A."/>
            <person name="Burstein D."/>
            <person name="Anantharaman K."/>
            <person name="Lane K.R."/>
            <person name="Thomas B.C."/>
            <person name="Pan C."/>
            <person name="Northen T.R."/>
            <person name="Banfield J.F."/>
        </authorList>
    </citation>
    <scope>NUCLEOTIDE SEQUENCE [LARGE SCALE GENOMIC DNA]</scope>
    <source>
        <strain evidence="7">WS_10</strain>
    </source>
</reference>
<evidence type="ECO:0000259" key="6">
    <source>
        <dbReference type="PROSITE" id="PS50106"/>
    </source>
</evidence>
<dbReference type="EMBL" id="VBPA01000214">
    <property type="protein sequence ID" value="TMQ70347.1"/>
    <property type="molecule type" value="Genomic_DNA"/>
</dbReference>
<evidence type="ECO:0000256" key="2">
    <source>
        <dbReference type="ARBA" id="ARBA00022670"/>
    </source>
</evidence>
<accession>A0A538U380</accession>
<dbReference type="SUPFAM" id="SSF52096">
    <property type="entry name" value="ClpP/crotonase"/>
    <property type="match status" value="1"/>
</dbReference>
<keyword evidence="2 5" id="KW-0645">Protease</keyword>
<dbReference type="Pfam" id="PF03572">
    <property type="entry name" value="Peptidase_S41"/>
    <property type="match status" value="1"/>
</dbReference>
<dbReference type="InterPro" id="IPR029045">
    <property type="entry name" value="ClpP/crotonase-like_dom_sf"/>
</dbReference>
<evidence type="ECO:0000256" key="4">
    <source>
        <dbReference type="ARBA" id="ARBA00022825"/>
    </source>
</evidence>
<dbReference type="CDD" id="cd07560">
    <property type="entry name" value="Peptidase_S41_CPP"/>
    <property type="match status" value="1"/>
</dbReference>
<keyword evidence="4 5" id="KW-0720">Serine protease</keyword>
<dbReference type="SMART" id="SM00228">
    <property type="entry name" value="PDZ"/>
    <property type="match status" value="1"/>
</dbReference>
<dbReference type="InterPro" id="IPR041489">
    <property type="entry name" value="PDZ_6"/>
</dbReference>
<evidence type="ECO:0000256" key="1">
    <source>
        <dbReference type="ARBA" id="ARBA00009179"/>
    </source>
</evidence>
<gene>
    <name evidence="7" type="ORF">E6K80_08800</name>
</gene>
<dbReference type="InterPro" id="IPR004447">
    <property type="entry name" value="Peptidase_S41A"/>
</dbReference>
<comment type="caution">
    <text evidence="7">The sequence shown here is derived from an EMBL/GenBank/DDBJ whole genome shotgun (WGS) entry which is preliminary data.</text>
</comment>
<dbReference type="PROSITE" id="PS50106">
    <property type="entry name" value="PDZ"/>
    <property type="match status" value="1"/>
</dbReference>
<dbReference type="GO" id="GO:0007165">
    <property type="term" value="P:signal transduction"/>
    <property type="evidence" value="ECO:0007669"/>
    <property type="project" value="TreeGrafter"/>
</dbReference>
<comment type="similarity">
    <text evidence="1 5">Belongs to the peptidase S41A family.</text>
</comment>
<dbReference type="NCBIfam" id="TIGR00225">
    <property type="entry name" value="prc"/>
    <property type="match status" value="1"/>
</dbReference>
<dbReference type="Gene3D" id="3.30.750.44">
    <property type="match status" value="1"/>
</dbReference>